<dbReference type="EMBL" id="CP000812">
    <property type="protein sequence ID" value="ABV33200.1"/>
    <property type="molecule type" value="Genomic_DNA"/>
</dbReference>
<name>A8F4W6_PSELT</name>
<gene>
    <name evidence="3" type="ordered locus">Tlet_0634</name>
</gene>
<sequence length="163" mass="18577" precursor="true">MNTTTKDMIFGIVLVILSVFVFIYSSTFPEFAVRGERLPGPRFFPSILAFILFGFGIFYTVTGLIRLTLDKKQKRSMEKHSTRVVINVLFSIMSVILFVPFVNLIGLILTIIILGSSLMTLLYVKWYRSVIYSTILAILIYLIFQLLFKIPLPEGALISLLVR</sequence>
<evidence type="ECO:0000256" key="1">
    <source>
        <dbReference type="SAM" id="Phobius"/>
    </source>
</evidence>
<protein>
    <recommendedName>
        <fullName evidence="2">DUF1468 domain-containing protein</fullName>
    </recommendedName>
</protein>
<feature type="transmembrane region" description="Helical" evidence="1">
    <location>
        <begin position="81"/>
        <end position="99"/>
    </location>
</feature>
<keyword evidence="4" id="KW-1185">Reference proteome</keyword>
<evidence type="ECO:0000313" key="4">
    <source>
        <dbReference type="Proteomes" id="UP000002016"/>
    </source>
</evidence>
<feature type="transmembrane region" description="Helical" evidence="1">
    <location>
        <begin position="130"/>
        <end position="148"/>
    </location>
</feature>
<feature type="transmembrane region" description="Helical" evidence="1">
    <location>
        <begin position="105"/>
        <end position="123"/>
    </location>
</feature>
<evidence type="ECO:0000259" key="2">
    <source>
        <dbReference type="Pfam" id="PF07331"/>
    </source>
</evidence>
<keyword evidence="1" id="KW-0812">Transmembrane</keyword>
<dbReference type="Pfam" id="PF07331">
    <property type="entry name" value="TctB"/>
    <property type="match status" value="1"/>
</dbReference>
<dbReference type="InterPro" id="IPR009936">
    <property type="entry name" value="DUF1468"/>
</dbReference>
<keyword evidence="1" id="KW-1133">Transmembrane helix</keyword>
<dbReference type="KEGG" id="tle:Tlet_0634"/>
<reference evidence="3 4" key="1">
    <citation type="submission" date="2007-08" db="EMBL/GenBank/DDBJ databases">
        <title>Complete sequence of Thermotoga lettingae TMO.</title>
        <authorList>
            <consortium name="US DOE Joint Genome Institute"/>
            <person name="Copeland A."/>
            <person name="Lucas S."/>
            <person name="Lapidus A."/>
            <person name="Barry K."/>
            <person name="Glavina del Rio T."/>
            <person name="Dalin E."/>
            <person name="Tice H."/>
            <person name="Pitluck S."/>
            <person name="Foster B."/>
            <person name="Bruce D."/>
            <person name="Schmutz J."/>
            <person name="Larimer F."/>
            <person name="Land M."/>
            <person name="Hauser L."/>
            <person name="Kyrpides N."/>
            <person name="Mikhailova N."/>
            <person name="Nelson K."/>
            <person name="Gogarten J.P."/>
            <person name="Noll K."/>
            <person name="Richardson P."/>
        </authorList>
    </citation>
    <scope>NUCLEOTIDE SEQUENCE [LARGE SCALE GENOMIC DNA]</scope>
    <source>
        <strain evidence="4">ATCC BAA-301 / DSM 14385 / NBRC 107922 / TMO</strain>
    </source>
</reference>
<dbReference type="AlphaFoldDB" id="A8F4W6"/>
<feature type="transmembrane region" description="Helical" evidence="1">
    <location>
        <begin position="7"/>
        <end position="27"/>
    </location>
</feature>
<reference evidence="3 4" key="2">
    <citation type="journal article" date="2009" name="Proc. Natl. Acad. Sci. U.S.A.">
        <title>On the chimeric nature, thermophilic origin, and phylogenetic placement of the Thermotogales.</title>
        <authorList>
            <person name="Zhaxybayeva O."/>
            <person name="Swithers K.S."/>
            <person name="Lapierre P."/>
            <person name="Fournier G.P."/>
            <person name="Bickhart D.M."/>
            <person name="DeBoy R.T."/>
            <person name="Nelson K.E."/>
            <person name="Nesbo C.L."/>
            <person name="Doolittle W.F."/>
            <person name="Gogarten J.P."/>
            <person name="Noll K.M."/>
        </authorList>
    </citation>
    <scope>NUCLEOTIDE SEQUENCE [LARGE SCALE GENOMIC DNA]</scope>
    <source>
        <strain evidence="4">ATCC BAA-301 / DSM 14385 / NBRC 107922 / TMO</strain>
    </source>
</reference>
<organism evidence="3 4">
    <name type="scientific">Pseudothermotoga lettingae (strain ATCC BAA-301 / DSM 14385 / NBRC 107922 / TMO)</name>
    <name type="common">Thermotoga lettingae</name>
    <dbReference type="NCBI Taxonomy" id="416591"/>
    <lineage>
        <taxon>Bacteria</taxon>
        <taxon>Thermotogati</taxon>
        <taxon>Thermotogota</taxon>
        <taxon>Thermotogae</taxon>
        <taxon>Thermotogales</taxon>
        <taxon>Thermotogaceae</taxon>
        <taxon>Pseudothermotoga</taxon>
    </lineage>
</organism>
<feature type="transmembrane region" description="Helical" evidence="1">
    <location>
        <begin position="47"/>
        <end position="69"/>
    </location>
</feature>
<dbReference type="HOGENOM" id="CLU_110735_7_0_0"/>
<dbReference type="RefSeq" id="WP_012002681.1">
    <property type="nucleotide sequence ID" value="NC_009828.1"/>
</dbReference>
<evidence type="ECO:0000313" key="3">
    <source>
        <dbReference type="EMBL" id="ABV33200.1"/>
    </source>
</evidence>
<keyword evidence="1" id="KW-0472">Membrane</keyword>
<dbReference type="OrthoDB" id="47109at2"/>
<dbReference type="Proteomes" id="UP000002016">
    <property type="component" value="Chromosome"/>
</dbReference>
<feature type="domain" description="DUF1468" evidence="2">
    <location>
        <begin position="9"/>
        <end position="153"/>
    </location>
</feature>
<proteinExistence type="predicted"/>
<dbReference type="STRING" id="416591.Tlet_0634"/>
<accession>A8F4W6</accession>